<dbReference type="AlphaFoldDB" id="A0A8S9FPB3"/>
<accession>A0A8S9FPB3</accession>
<feature type="region of interest" description="Disordered" evidence="3">
    <location>
        <begin position="27"/>
        <end position="170"/>
    </location>
</feature>
<feature type="compositionally biased region" description="Basic and acidic residues" evidence="3">
    <location>
        <begin position="71"/>
        <end position="120"/>
    </location>
</feature>
<dbReference type="Gene3D" id="6.10.140.420">
    <property type="match status" value="1"/>
</dbReference>
<dbReference type="SMART" id="SM00648">
    <property type="entry name" value="SWAP"/>
    <property type="match status" value="1"/>
</dbReference>
<dbReference type="Pfam" id="PF01805">
    <property type="entry name" value="Surp"/>
    <property type="match status" value="1"/>
</dbReference>
<dbReference type="Proteomes" id="UP000712281">
    <property type="component" value="Unassembled WGS sequence"/>
</dbReference>
<evidence type="ECO:0000313" key="5">
    <source>
        <dbReference type="EMBL" id="KAF2534991.1"/>
    </source>
</evidence>
<dbReference type="PROSITE" id="PS50128">
    <property type="entry name" value="SURP"/>
    <property type="match status" value="1"/>
</dbReference>
<dbReference type="PANTHER" id="PTHR23140:SF0">
    <property type="entry name" value="U2 SNRNP-ASSOCIATED SURP MOTIF-CONTAINING PROTEIN"/>
    <property type="match status" value="1"/>
</dbReference>
<evidence type="ECO:0000256" key="2">
    <source>
        <dbReference type="SAM" id="Coils"/>
    </source>
</evidence>
<dbReference type="Pfam" id="PF08312">
    <property type="entry name" value="cwf21"/>
    <property type="match status" value="1"/>
</dbReference>
<dbReference type="InterPro" id="IPR051485">
    <property type="entry name" value="SR-CTD_assoc_factor"/>
</dbReference>
<feature type="compositionally biased region" description="Basic and acidic residues" evidence="3">
    <location>
        <begin position="670"/>
        <end position="723"/>
    </location>
</feature>
<dbReference type="EMBL" id="QGKW02002228">
    <property type="protein sequence ID" value="KAF2534991.1"/>
    <property type="molecule type" value="Genomic_DNA"/>
</dbReference>
<protein>
    <recommendedName>
        <fullName evidence="4">SURP motif domain-containing protein</fullName>
    </recommendedName>
</protein>
<name>A0A8S9FPB3_BRACR</name>
<comment type="caution">
    <text evidence="5">The sequence shown here is derived from an EMBL/GenBank/DDBJ whole genome shotgun (WGS) entry which is preliminary data.</text>
</comment>
<feature type="region of interest" description="Disordered" evidence="3">
    <location>
        <begin position="530"/>
        <end position="550"/>
    </location>
</feature>
<sequence>MMIFQKEEDETARMYQEFVDATKTFVRGGTINPSYKPKVDSEGVKSKDGGSISKKGSRYVPSFLPPPLASKGKEPETKREKDRPKEREKGKTRTIDHFMEELKREQGMRERRNQDRDRQGDNSPSSRFDELPDEFDPTGKLGSFDDGDPQTKSLYGWESVPKETDEEKRRQRNCGFVSFMHRPDGQAAKDEMQGIIMYEYELKIGWGKAVSLPSQALPAPPPGHMAIRRLQLDFFWSIGSTNNCSNSKFGIGYPVVTPEDEHLRHVIDTLALYVLDGECAFEQAIMERGRGNPLFNFLFELGSKEHTYYVWRLYSFAQEYFGDTLQRWRTEPYIMITGSGRWIPPPLPRAEVERTLTDPQRDEFEDMLRALTLERSQIKEAMGFALDNVDAAGEVLFDLNYIDAALVIGKGAARQELMDLPICELERRCRHNRLSLVGGRVVMVARLLSLEDTEKQRGYEAVDEISKYQQDHSTWEEVKNEREVIRNSYAEVQMKDPMAISIPQPELKAVVEKEKNDLILTASKWARDDDEADDVQKKSYSPGGDNTGGITFKVDNEDLKGNDCVRAQPDNGLDEEQRQKLRRIEVALIEYREALEEQEMKNTEEIERKVEIKRKKVEVDHGLSGSHDGNRNLLLTAEQSIVERKERPEDSQESSKMWETHSQSPPRKSSTRERDHDLDRSRVGDRERQHDLNRGRDRREKSSTYERGRSSERDRDWRRRDLR</sequence>
<dbReference type="InterPro" id="IPR047491">
    <property type="entry name" value="RRC1-like_cwf21"/>
</dbReference>
<feature type="domain" description="SURP motif" evidence="4">
    <location>
        <begin position="266"/>
        <end position="309"/>
    </location>
</feature>
<evidence type="ECO:0000256" key="1">
    <source>
        <dbReference type="ARBA" id="ARBA00022664"/>
    </source>
</evidence>
<feature type="compositionally biased region" description="Basic and acidic residues" evidence="3">
    <location>
        <begin position="160"/>
        <end position="169"/>
    </location>
</feature>
<keyword evidence="1" id="KW-0507">mRNA processing</keyword>
<dbReference type="GO" id="GO:0005634">
    <property type="term" value="C:nucleus"/>
    <property type="evidence" value="ECO:0007669"/>
    <property type="project" value="TreeGrafter"/>
</dbReference>
<dbReference type="CDD" id="cd21371">
    <property type="entry name" value="cwf21_RRC1-like"/>
    <property type="match status" value="1"/>
</dbReference>
<feature type="compositionally biased region" description="Basic and acidic residues" evidence="3">
    <location>
        <begin position="37"/>
        <end position="48"/>
    </location>
</feature>
<dbReference type="PANTHER" id="PTHR23140">
    <property type="entry name" value="RNA PROCESSING PROTEIN LD23810P"/>
    <property type="match status" value="1"/>
</dbReference>
<feature type="region of interest" description="Disordered" evidence="3">
    <location>
        <begin position="641"/>
        <end position="723"/>
    </location>
</feature>
<dbReference type="SUPFAM" id="SSF109905">
    <property type="entry name" value="Surp module (SWAP domain)"/>
    <property type="match status" value="1"/>
</dbReference>
<dbReference type="GO" id="GO:0003723">
    <property type="term" value="F:RNA binding"/>
    <property type="evidence" value="ECO:0007669"/>
    <property type="project" value="InterPro"/>
</dbReference>
<dbReference type="SMART" id="SM01115">
    <property type="entry name" value="cwf21"/>
    <property type="match status" value="1"/>
</dbReference>
<proteinExistence type="predicted"/>
<evidence type="ECO:0000259" key="4">
    <source>
        <dbReference type="PROSITE" id="PS50128"/>
    </source>
</evidence>
<keyword evidence="2" id="KW-0175">Coiled coil</keyword>
<feature type="compositionally biased region" description="Polar residues" evidence="3">
    <location>
        <begin position="654"/>
        <end position="668"/>
    </location>
</feature>
<dbReference type="Gene3D" id="1.10.10.790">
    <property type="entry name" value="Surp module"/>
    <property type="match status" value="1"/>
</dbReference>
<gene>
    <name evidence="5" type="ORF">F2Q68_00018875</name>
</gene>
<dbReference type="GO" id="GO:0006397">
    <property type="term" value="P:mRNA processing"/>
    <property type="evidence" value="ECO:0007669"/>
    <property type="project" value="UniProtKB-KW"/>
</dbReference>
<dbReference type="InterPro" id="IPR035967">
    <property type="entry name" value="SWAP/Surp_sf"/>
</dbReference>
<reference evidence="5" key="1">
    <citation type="submission" date="2019-12" db="EMBL/GenBank/DDBJ databases">
        <title>Genome sequencing and annotation of Brassica cretica.</title>
        <authorList>
            <person name="Studholme D.J."/>
            <person name="Sarris P.F."/>
        </authorList>
    </citation>
    <scope>NUCLEOTIDE SEQUENCE</scope>
    <source>
        <strain evidence="5">PFS-001/15</strain>
        <tissue evidence="5">Leaf</tissue>
    </source>
</reference>
<dbReference type="InterPro" id="IPR035979">
    <property type="entry name" value="RBD_domain_sf"/>
</dbReference>
<organism evidence="5 6">
    <name type="scientific">Brassica cretica</name>
    <name type="common">Mustard</name>
    <dbReference type="NCBI Taxonomy" id="69181"/>
    <lineage>
        <taxon>Eukaryota</taxon>
        <taxon>Viridiplantae</taxon>
        <taxon>Streptophyta</taxon>
        <taxon>Embryophyta</taxon>
        <taxon>Tracheophyta</taxon>
        <taxon>Spermatophyta</taxon>
        <taxon>Magnoliopsida</taxon>
        <taxon>eudicotyledons</taxon>
        <taxon>Gunneridae</taxon>
        <taxon>Pentapetalae</taxon>
        <taxon>rosids</taxon>
        <taxon>malvids</taxon>
        <taxon>Brassicales</taxon>
        <taxon>Brassicaceae</taxon>
        <taxon>Brassiceae</taxon>
        <taxon>Brassica</taxon>
    </lineage>
</organism>
<dbReference type="SUPFAM" id="SSF54928">
    <property type="entry name" value="RNA-binding domain, RBD"/>
    <property type="match status" value="1"/>
</dbReference>
<evidence type="ECO:0000256" key="3">
    <source>
        <dbReference type="SAM" id="MobiDB-lite"/>
    </source>
</evidence>
<feature type="coiled-coil region" evidence="2">
    <location>
        <begin position="581"/>
        <end position="615"/>
    </location>
</feature>
<feature type="compositionally biased region" description="Basic and acidic residues" evidence="3">
    <location>
        <begin position="641"/>
        <end position="650"/>
    </location>
</feature>
<evidence type="ECO:0000313" key="6">
    <source>
        <dbReference type="Proteomes" id="UP000712281"/>
    </source>
</evidence>
<dbReference type="InterPro" id="IPR013170">
    <property type="entry name" value="mRNA_splic_Cwf21_dom"/>
</dbReference>
<dbReference type="InterPro" id="IPR000061">
    <property type="entry name" value="Surp"/>
</dbReference>